<proteinExistence type="predicted"/>
<evidence type="ECO:0000313" key="2">
    <source>
        <dbReference type="Proteomes" id="UP000241222"/>
    </source>
</evidence>
<dbReference type="RefSeq" id="WP_107349105.1">
    <property type="nucleotide sequence ID" value="NZ_PYMH01000004.1"/>
</dbReference>
<name>A0A2T3IZI8_9GAMM</name>
<dbReference type="AlphaFoldDB" id="A0A2T3IZI8"/>
<dbReference type="OrthoDB" id="980856at2"/>
<evidence type="ECO:0000313" key="1">
    <source>
        <dbReference type="EMBL" id="PSU34058.1"/>
    </source>
</evidence>
<keyword evidence="2" id="KW-1185">Reference proteome</keyword>
<dbReference type="InterPro" id="IPR044399">
    <property type="entry name" value="Mb-like_M"/>
</dbReference>
<dbReference type="SUPFAM" id="SSF46458">
    <property type="entry name" value="Globin-like"/>
    <property type="match status" value="1"/>
</dbReference>
<sequence length="132" mass="15643">MDTHEIFNNSYARCQRNKQFFFIFYHHFWQKDQRFKNIFNGVDLERQVKMLKLSIAMIMLASSSEQAREGLRRFGKAHGPDGIGVRPDDFEVWLDSLIETVQICDPKFNDEIAMAWRQCFKEGIAIMKEECL</sequence>
<dbReference type="InterPro" id="IPR012292">
    <property type="entry name" value="Globin/Proto"/>
</dbReference>
<comment type="caution">
    <text evidence="1">The sequence shown here is derived from an EMBL/GenBank/DDBJ whole genome shotgun (WGS) entry which is preliminary data.</text>
</comment>
<dbReference type="GO" id="GO:0019825">
    <property type="term" value="F:oxygen binding"/>
    <property type="evidence" value="ECO:0007669"/>
    <property type="project" value="InterPro"/>
</dbReference>
<dbReference type="GO" id="GO:0020037">
    <property type="term" value="F:heme binding"/>
    <property type="evidence" value="ECO:0007669"/>
    <property type="project" value="InterPro"/>
</dbReference>
<dbReference type="Proteomes" id="UP000241222">
    <property type="component" value="Unassembled WGS sequence"/>
</dbReference>
<reference evidence="1 2" key="1">
    <citation type="submission" date="2018-03" db="EMBL/GenBank/DDBJ databases">
        <title>Whole genome sequencing of Histamine producing bacteria.</title>
        <authorList>
            <person name="Butler K."/>
        </authorList>
    </citation>
    <scope>NUCLEOTIDE SEQUENCE [LARGE SCALE GENOMIC DNA]</scope>
    <source>
        <strain evidence="1 2">JCM 13586</strain>
    </source>
</reference>
<organism evidence="1 2">
    <name type="scientific">Photobacterium lutimaris</name>
    <dbReference type="NCBI Taxonomy" id="388278"/>
    <lineage>
        <taxon>Bacteria</taxon>
        <taxon>Pseudomonadati</taxon>
        <taxon>Pseudomonadota</taxon>
        <taxon>Gammaproteobacteria</taxon>
        <taxon>Vibrionales</taxon>
        <taxon>Vibrionaceae</taxon>
        <taxon>Photobacterium</taxon>
    </lineage>
</organism>
<dbReference type="EMBL" id="PYMH01000004">
    <property type="protein sequence ID" value="PSU34058.1"/>
    <property type="molecule type" value="Genomic_DNA"/>
</dbReference>
<protein>
    <submittedName>
        <fullName evidence="1">Globin</fullName>
    </submittedName>
</protein>
<dbReference type="Gene3D" id="1.10.490.10">
    <property type="entry name" value="Globins"/>
    <property type="match status" value="1"/>
</dbReference>
<accession>A0A2T3IZI8</accession>
<dbReference type="InterPro" id="IPR009050">
    <property type="entry name" value="Globin-like_sf"/>
</dbReference>
<gene>
    <name evidence="1" type="ORF">C9I99_11930</name>
</gene>
<dbReference type="CDD" id="cd01040">
    <property type="entry name" value="Mb-like"/>
    <property type="match status" value="1"/>
</dbReference>